<dbReference type="InterPro" id="IPR005135">
    <property type="entry name" value="Endo/exonuclease/phosphatase"/>
</dbReference>
<dbReference type="OrthoDB" id="6382096at2759"/>
<proteinExistence type="predicted"/>
<name>A0A5B7H3K4_PORTR</name>
<evidence type="ECO:0000313" key="3">
    <source>
        <dbReference type="Proteomes" id="UP000324222"/>
    </source>
</evidence>
<dbReference type="SUPFAM" id="SSF56219">
    <property type="entry name" value="DNase I-like"/>
    <property type="match status" value="1"/>
</dbReference>
<dbReference type="GO" id="GO:0003824">
    <property type="term" value="F:catalytic activity"/>
    <property type="evidence" value="ECO:0007669"/>
    <property type="project" value="InterPro"/>
</dbReference>
<sequence length="168" mass="18839">MFSCKRQDKIGDGALLYVKASLQPTIFKTDKINNIDSVFLHLRVGSNKIVLGLVYRPPAQNISSDRNLQDQITEISNNFDSAICGDFNLPVNSWGNPLNSRFGHDLYNSLLDSSLKQQVQQRTRGDNILDLVLSTNDDLILNVNIGPEFSNSDHKIVSNINLQVYKDC</sequence>
<keyword evidence="3" id="KW-1185">Reference proteome</keyword>
<reference evidence="2 3" key="1">
    <citation type="submission" date="2019-05" db="EMBL/GenBank/DDBJ databases">
        <title>Another draft genome of Portunus trituberculatus and its Hox gene families provides insights of decapod evolution.</title>
        <authorList>
            <person name="Jeong J.-H."/>
            <person name="Song I."/>
            <person name="Kim S."/>
            <person name="Choi T."/>
            <person name="Kim D."/>
            <person name="Ryu S."/>
            <person name="Kim W."/>
        </authorList>
    </citation>
    <scope>NUCLEOTIDE SEQUENCE [LARGE SCALE GENOMIC DNA]</scope>
    <source>
        <tissue evidence="2">Muscle</tissue>
    </source>
</reference>
<dbReference type="Gene3D" id="3.60.10.10">
    <property type="entry name" value="Endonuclease/exonuclease/phosphatase"/>
    <property type="match status" value="1"/>
</dbReference>
<dbReference type="GO" id="GO:0061343">
    <property type="term" value="P:cell adhesion involved in heart morphogenesis"/>
    <property type="evidence" value="ECO:0007669"/>
    <property type="project" value="TreeGrafter"/>
</dbReference>
<protein>
    <recommendedName>
        <fullName evidence="1">Endonuclease/exonuclease/phosphatase domain-containing protein</fullName>
    </recommendedName>
</protein>
<feature type="domain" description="Endonuclease/exonuclease/phosphatase" evidence="1">
    <location>
        <begin position="53"/>
        <end position="157"/>
    </location>
</feature>
<dbReference type="AlphaFoldDB" id="A0A5B7H3K4"/>
<comment type="caution">
    <text evidence="2">The sequence shown here is derived from an EMBL/GenBank/DDBJ whole genome shotgun (WGS) entry which is preliminary data.</text>
</comment>
<dbReference type="InterPro" id="IPR036691">
    <property type="entry name" value="Endo/exonu/phosph_ase_sf"/>
</dbReference>
<dbReference type="Proteomes" id="UP000324222">
    <property type="component" value="Unassembled WGS sequence"/>
</dbReference>
<dbReference type="EMBL" id="VSRR010020782">
    <property type="protein sequence ID" value="MPC63424.1"/>
    <property type="molecule type" value="Genomic_DNA"/>
</dbReference>
<organism evidence="2 3">
    <name type="scientific">Portunus trituberculatus</name>
    <name type="common">Swimming crab</name>
    <name type="synonym">Neptunus trituberculatus</name>
    <dbReference type="NCBI Taxonomy" id="210409"/>
    <lineage>
        <taxon>Eukaryota</taxon>
        <taxon>Metazoa</taxon>
        <taxon>Ecdysozoa</taxon>
        <taxon>Arthropoda</taxon>
        <taxon>Crustacea</taxon>
        <taxon>Multicrustacea</taxon>
        <taxon>Malacostraca</taxon>
        <taxon>Eumalacostraca</taxon>
        <taxon>Eucarida</taxon>
        <taxon>Decapoda</taxon>
        <taxon>Pleocyemata</taxon>
        <taxon>Brachyura</taxon>
        <taxon>Eubrachyura</taxon>
        <taxon>Portunoidea</taxon>
        <taxon>Portunidae</taxon>
        <taxon>Portuninae</taxon>
        <taxon>Portunus</taxon>
    </lineage>
</organism>
<evidence type="ECO:0000259" key="1">
    <source>
        <dbReference type="Pfam" id="PF14529"/>
    </source>
</evidence>
<dbReference type="PANTHER" id="PTHR33395:SF22">
    <property type="entry name" value="REVERSE TRANSCRIPTASE DOMAIN-CONTAINING PROTEIN"/>
    <property type="match status" value="1"/>
</dbReference>
<dbReference type="GO" id="GO:0007508">
    <property type="term" value="P:larval heart development"/>
    <property type="evidence" value="ECO:0007669"/>
    <property type="project" value="TreeGrafter"/>
</dbReference>
<dbReference type="GO" id="GO:0031012">
    <property type="term" value="C:extracellular matrix"/>
    <property type="evidence" value="ECO:0007669"/>
    <property type="project" value="TreeGrafter"/>
</dbReference>
<accession>A0A5B7H3K4</accession>
<dbReference type="PANTHER" id="PTHR33395">
    <property type="entry name" value="TRANSCRIPTASE, PUTATIVE-RELATED-RELATED"/>
    <property type="match status" value="1"/>
</dbReference>
<gene>
    <name evidence="2" type="ORF">E2C01_057522</name>
</gene>
<dbReference type="Pfam" id="PF14529">
    <property type="entry name" value="Exo_endo_phos_2"/>
    <property type="match status" value="1"/>
</dbReference>
<evidence type="ECO:0000313" key="2">
    <source>
        <dbReference type="EMBL" id="MPC63424.1"/>
    </source>
</evidence>